<keyword evidence="2" id="KW-1185">Reference proteome</keyword>
<dbReference type="EMBL" id="WXFA01000052">
    <property type="protein sequence ID" value="MBM3095685.1"/>
    <property type="molecule type" value="Genomic_DNA"/>
</dbReference>
<comment type="caution">
    <text evidence="1">The sequence shown here is derived from an EMBL/GenBank/DDBJ whole genome shotgun (WGS) entry which is preliminary data.</text>
</comment>
<name>A0AAW4FWN5_9HYPH</name>
<dbReference type="RefSeq" id="WP_203529904.1">
    <property type="nucleotide sequence ID" value="NZ_CP083373.1"/>
</dbReference>
<reference evidence="1 2" key="1">
    <citation type="submission" date="2020-01" db="EMBL/GenBank/DDBJ databases">
        <title>Draft genome assembly of Ensifer adhaerens T173.</title>
        <authorList>
            <person name="Craig J.E."/>
            <person name="Stinchcombe J.R."/>
        </authorList>
    </citation>
    <scope>NUCLEOTIDE SEQUENCE [LARGE SCALE GENOMIC DNA]</scope>
    <source>
        <strain evidence="1 2">T173</strain>
    </source>
</reference>
<sequence length="67" mass="7491">MKIQTTRISRTGGVRYIARHLLDKVVENEAIEVLAGDRYALFDAQAFASVKGYRTAFATSCCHQNAR</sequence>
<organism evidence="1 2">
    <name type="scientific">Ensifer canadensis</name>
    <dbReference type="NCBI Taxonomy" id="555315"/>
    <lineage>
        <taxon>Bacteria</taxon>
        <taxon>Pseudomonadati</taxon>
        <taxon>Pseudomonadota</taxon>
        <taxon>Alphaproteobacteria</taxon>
        <taxon>Hyphomicrobiales</taxon>
        <taxon>Rhizobiaceae</taxon>
        <taxon>Sinorhizobium/Ensifer group</taxon>
        <taxon>Ensifer</taxon>
    </lineage>
</organism>
<evidence type="ECO:0008006" key="3">
    <source>
        <dbReference type="Google" id="ProtNLM"/>
    </source>
</evidence>
<protein>
    <recommendedName>
        <fullName evidence="3">Transposase</fullName>
    </recommendedName>
</protein>
<evidence type="ECO:0000313" key="1">
    <source>
        <dbReference type="EMBL" id="MBM3095685.1"/>
    </source>
</evidence>
<gene>
    <name evidence="1" type="ORF">GFB56_33795</name>
</gene>
<accession>A0AAW4FWN5</accession>
<dbReference type="Proteomes" id="UP000744980">
    <property type="component" value="Unassembled WGS sequence"/>
</dbReference>
<evidence type="ECO:0000313" key="2">
    <source>
        <dbReference type="Proteomes" id="UP000744980"/>
    </source>
</evidence>
<proteinExistence type="predicted"/>
<dbReference type="AlphaFoldDB" id="A0AAW4FWN5"/>